<dbReference type="SUPFAM" id="SSF81901">
    <property type="entry name" value="HCP-like"/>
    <property type="match status" value="1"/>
</dbReference>
<dbReference type="PANTHER" id="PTHR43628:SF1">
    <property type="entry name" value="CHITIN SYNTHASE REGULATORY FACTOR 2-RELATED"/>
    <property type="match status" value="1"/>
</dbReference>
<dbReference type="GO" id="GO:0008800">
    <property type="term" value="F:beta-lactamase activity"/>
    <property type="evidence" value="ECO:0007669"/>
    <property type="project" value="UniProtKB-EC"/>
</dbReference>
<accession>A0A245ZLY4</accession>
<evidence type="ECO:0000313" key="1">
    <source>
        <dbReference type="EMBL" id="OWK30751.1"/>
    </source>
</evidence>
<organism evidence="1 2">
    <name type="scientific">Sphingomonas mucosissima</name>
    <dbReference type="NCBI Taxonomy" id="370959"/>
    <lineage>
        <taxon>Bacteria</taxon>
        <taxon>Pseudomonadati</taxon>
        <taxon>Pseudomonadota</taxon>
        <taxon>Alphaproteobacteria</taxon>
        <taxon>Sphingomonadales</taxon>
        <taxon>Sphingomonadaceae</taxon>
        <taxon>Sphingomonas</taxon>
    </lineage>
</organism>
<gene>
    <name evidence="1" type="primary">hcpA_1</name>
    <name evidence="1" type="ORF">SPMU_17400</name>
</gene>
<reference evidence="1 2" key="1">
    <citation type="submission" date="2017-03" db="EMBL/GenBank/DDBJ databases">
        <title>Genome sequence of Sphingomonas mucosissima DSM 17494.</title>
        <authorList>
            <person name="Poehlein A."/>
            <person name="Wuebbeler J.H."/>
            <person name="Steinbuechel A."/>
            <person name="Daniel R."/>
        </authorList>
    </citation>
    <scope>NUCLEOTIDE SEQUENCE [LARGE SCALE GENOMIC DNA]</scope>
    <source>
        <strain evidence="1 2">DSM 17494</strain>
    </source>
</reference>
<proteinExistence type="predicted"/>
<protein>
    <submittedName>
        <fullName evidence="1">Beta-lactamase HcpA</fullName>
        <ecNumber evidence="1">3.5.2.6</ecNumber>
    </submittedName>
</protein>
<keyword evidence="2" id="KW-1185">Reference proteome</keyword>
<comment type="caution">
    <text evidence="1">The sequence shown here is derived from an EMBL/GenBank/DDBJ whole genome shotgun (WGS) entry which is preliminary data.</text>
</comment>
<dbReference type="AlphaFoldDB" id="A0A245ZLY4"/>
<evidence type="ECO:0000313" key="2">
    <source>
        <dbReference type="Proteomes" id="UP000197783"/>
    </source>
</evidence>
<dbReference type="SMART" id="SM00671">
    <property type="entry name" value="SEL1"/>
    <property type="match status" value="4"/>
</dbReference>
<dbReference type="InterPro" id="IPR011990">
    <property type="entry name" value="TPR-like_helical_dom_sf"/>
</dbReference>
<dbReference type="Pfam" id="PF08238">
    <property type="entry name" value="Sel1"/>
    <property type="match status" value="4"/>
</dbReference>
<keyword evidence="1" id="KW-0378">Hydrolase</keyword>
<dbReference type="Gene3D" id="1.25.40.10">
    <property type="entry name" value="Tetratricopeptide repeat domain"/>
    <property type="match status" value="1"/>
</dbReference>
<sequence>MRARLSGSPEERASLVRAGAQQGVAEAQAVWGQMLLDEGKPREGFSWFNKAAAQGHLMALNMVGRCYDQGWGVAIDKARAAECFRIAAERGLDWGMYNFATALTLGEGVPEDKAAALAWFEKACALGNAKAINYIGSFHEDGWVVARNMAVAADCYARAAEGGDFRGAFNHARMLIADARYDEAREWLARCAQSATPAFLDKAARWLSDSPRPALAEVLRSAPPIARADG</sequence>
<name>A0A245ZLY4_9SPHN</name>
<dbReference type="EMBL" id="NBBJ01000002">
    <property type="protein sequence ID" value="OWK30751.1"/>
    <property type="molecule type" value="Genomic_DNA"/>
</dbReference>
<dbReference type="RefSeq" id="WP_245832921.1">
    <property type="nucleotide sequence ID" value="NZ_NBBJ01000002.1"/>
</dbReference>
<dbReference type="EC" id="3.5.2.6" evidence="1"/>
<dbReference type="InterPro" id="IPR006597">
    <property type="entry name" value="Sel1-like"/>
</dbReference>
<dbReference type="PANTHER" id="PTHR43628">
    <property type="entry name" value="ACTIVATOR OF C KINASE PROTEIN 1-RELATED"/>
    <property type="match status" value="1"/>
</dbReference>
<dbReference type="Proteomes" id="UP000197783">
    <property type="component" value="Unassembled WGS sequence"/>
</dbReference>
<dbReference type="InterPro" id="IPR052945">
    <property type="entry name" value="Mitotic_Regulator"/>
</dbReference>